<feature type="chain" id="PRO_5045837774" description="Leucine-rich repeat domain-containing protein" evidence="3">
    <location>
        <begin position="25"/>
        <end position="242"/>
    </location>
</feature>
<reference evidence="4 5" key="1">
    <citation type="submission" date="2022-01" db="EMBL/GenBank/DDBJ databases">
        <title>Octadecabacter sp. nov., isolated from a marine alga.</title>
        <authorList>
            <person name="Jin M.S."/>
            <person name="Kim H.M."/>
            <person name="Han D.M."/>
            <person name="Jung J.J."/>
            <person name="Jeon C.O."/>
        </authorList>
    </citation>
    <scope>NUCLEOTIDE SEQUENCE [LARGE SCALE GENOMIC DNA]</scope>
    <source>
        <strain evidence="4 5">G9-8</strain>
    </source>
</reference>
<feature type="signal peptide" evidence="3">
    <location>
        <begin position="1"/>
        <end position="24"/>
    </location>
</feature>
<dbReference type="PANTHER" id="PTHR46652:SF3">
    <property type="entry name" value="LEUCINE-RICH REPEAT-CONTAINING PROTEIN 9"/>
    <property type="match status" value="1"/>
</dbReference>
<dbReference type="Gene3D" id="3.80.10.10">
    <property type="entry name" value="Ribonuclease Inhibitor"/>
    <property type="match status" value="1"/>
</dbReference>
<gene>
    <name evidence="4" type="ORF">L0664_12655</name>
</gene>
<evidence type="ECO:0000313" key="5">
    <source>
        <dbReference type="Proteomes" id="UP001200557"/>
    </source>
</evidence>
<keyword evidence="3" id="KW-0732">Signal</keyword>
<dbReference type="InterPro" id="IPR050836">
    <property type="entry name" value="SDS22/Internalin_LRR"/>
</dbReference>
<comment type="caution">
    <text evidence="4">The sequence shown here is derived from an EMBL/GenBank/DDBJ whole genome shotgun (WGS) entry which is preliminary data.</text>
</comment>
<protein>
    <recommendedName>
        <fullName evidence="6">Leucine-rich repeat domain-containing protein</fullName>
    </recommendedName>
</protein>
<dbReference type="RefSeq" id="WP_235226255.1">
    <property type="nucleotide sequence ID" value="NZ_JAKGAQ010000003.1"/>
</dbReference>
<proteinExistence type="predicted"/>
<keyword evidence="2" id="KW-0677">Repeat</keyword>
<dbReference type="InterPro" id="IPR032675">
    <property type="entry name" value="LRR_dom_sf"/>
</dbReference>
<evidence type="ECO:0008006" key="6">
    <source>
        <dbReference type="Google" id="ProtNLM"/>
    </source>
</evidence>
<organism evidence="4 5">
    <name type="scientific">Octadecabacter dasysiphoniae</name>
    <dbReference type="NCBI Taxonomy" id="2909341"/>
    <lineage>
        <taxon>Bacteria</taxon>
        <taxon>Pseudomonadati</taxon>
        <taxon>Pseudomonadota</taxon>
        <taxon>Alphaproteobacteria</taxon>
        <taxon>Rhodobacterales</taxon>
        <taxon>Roseobacteraceae</taxon>
        <taxon>Octadecabacter</taxon>
    </lineage>
</organism>
<keyword evidence="1" id="KW-0433">Leucine-rich repeat</keyword>
<dbReference type="Proteomes" id="UP001200557">
    <property type="component" value="Unassembled WGS sequence"/>
</dbReference>
<accession>A0ABS9D0J9</accession>
<evidence type="ECO:0000313" key="4">
    <source>
        <dbReference type="EMBL" id="MCF2871921.1"/>
    </source>
</evidence>
<dbReference type="PANTHER" id="PTHR46652">
    <property type="entry name" value="LEUCINE-RICH REPEAT AND IQ DOMAIN-CONTAINING PROTEIN 1-RELATED"/>
    <property type="match status" value="1"/>
</dbReference>
<name>A0ABS9D0J9_9RHOB</name>
<evidence type="ECO:0000256" key="1">
    <source>
        <dbReference type="ARBA" id="ARBA00022614"/>
    </source>
</evidence>
<dbReference type="SUPFAM" id="SSF52058">
    <property type="entry name" value="L domain-like"/>
    <property type="match status" value="1"/>
</dbReference>
<evidence type="ECO:0000256" key="3">
    <source>
        <dbReference type="SAM" id="SignalP"/>
    </source>
</evidence>
<dbReference type="PROSITE" id="PS51257">
    <property type="entry name" value="PROKAR_LIPOPROTEIN"/>
    <property type="match status" value="1"/>
</dbReference>
<keyword evidence="5" id="KW-1185">Reference proteome</keyword>
<sequence>MSFRFLLPTTAIAFLIGCQPAINAASPAEQRILATEAKLTDCIMERCKLLNIDRGDLDDFSMLADLDHVQALRMSWTDFLDLNDIAPMTQLRELHISSTQVSDLSGLAAFENLDILHLQWSTEASDLSPIGNLTPLTELALGGNSVGDMDFVASLINLDGLSLTSSKISSMAALIGHPSLSRLDLEMAQLPEDISALLTIPNLRVVSITPTRLTDRQMVVVDALRAKGVQVDEIPEVVVVIC</sequence>
<dbReference type="EMBL" id="JAKGAQ010000003">
    <property type="protein sequence ID" value="MCF2871921.1"/>
    <property type="molecule type" value="Genomic_DNA"/>
</dbReference>
<evidence type="ECO:0000256" key="2">
    <source>
        <dbReference type="ARBA" id="ARBA00022737"/>
    </source>
</evidence>